<feature type="compositionally biased region" description="Acidic residues" evidence="1">
    <location>
        <begin position="375"/>
        <end position="385"/>
    </location>
</feature>
<organism evidence="3 4">
    <name type="scientific">Staphylotrichum longicolle</name>
    <dbReference type="NCBI Taxonomy" id="669026"/>
    <lineage>
        <taxon>Eukaryota</taxon>
        <taxon>Fungi</taxon>
        <taxon>Dikarya</taxon>
        <taxon>Ascomycota</taxon>
        <taxon>Pezizomycotina</taxon>
        <taxon>Sordariomycetes</taxon>
        <taxon>Sordariomycetidae</taxon>
        <taxon>Sordariales</taxon>
        <taxon>Chaetomiaceae</taxon>
        <taxon>Staphylotrichum</taxon>
    </lineage>
</organism>
<reference evidence="3" key="1">
    <citation type="submission" date="2023-02" db="EMBL/GenBank/DDBJ databases">
        <authorList>
            <person name="Palmer J.M."/>
        </authorList>
    </citation>
    <scope>NUCLEOTIDE SEQUENCE</scope>
    <source>
        <strain evidence="3">FW57</strain>
    </source>
</reference>
<dbReference type="Proteomes" id="UP001197093">
    <property type="component" value="Unassembled WGS sequence"/>
</dbReference>
<dbReference type="Gene3D" id="3.10.20.90">
    <property type="entry name" value="Phosphatidylinositol 3-kinase Catalytic Subunit, Chain A, domain 1"/>
    <property type="match status" value="1"/>
</dbReference>
<dbReference type="Pfam" id="PF11976">
    <property type="entry name" value="Rad60-SLD"/>
    <property type="match status" value="1"/>
</dbReference>
<gene>
    <name evidence="3" type="ORF">NEMBOFW57_007626</name>
</gene>
<feature type="region of interest" description="Disordered" evidence="1">
    <location>
        <begin position="367"/>
        <end position="406"/>
    </location>
</feature>
<evidence type="ECO:0000256" key="1">
    <source>
        <dbReference type="SAM" id="MobiDB-lite"/>
    </source>
</evidence>
<comment type="caution">
    <text evidence="3">The sequence shown here is derived from an EMBL/GenBank/DDBJ whole genome shotgun (WGS) entry which is preliminary data.</text>
</comment>
<dbReference type="SUPFAM" id="SSF54236">
    <property type="entry name" value="Ubiquitin-like"/>
    <property type="match status" value="1"/>
</dbReference>
<accession>A0AAD4EUZ2</accession>
<feature type="compositionally biased region" description="Basic and acidic residues" evidence="1">
    <location>
        <begin position="103"/>
        <end position="114"/>
    </location>
</feature>
<evidence type="ECO:0000313" key="3">
    <source>
        <dbReference type="EMBL" id="KAG7288103.1"/>
    </source>
</evidence>
<dbReference type="AlphaFoldDB" id="A0AAD4EUZ2"/>
<dbReference type="InterPro" id="IPR022617">
    <property type="entry name" value="Rad60/SUMO-like_dom"/>
</dbReference>
<keyword evidence="4" id="KW-1185">Reference proteome</keyword>
<proteinExistence type="predicted"/>
<feature type="compositionally biased region" description="Basic residues" evidence="1">
    <location>
        <begin position="10"/>
        <end position="20"/>
    </location>
</feature>
<evidence type="ECO:0000259" key="2">
    <source>
        <dbReference type="Pfam" id="PF11976"/>
    </source>
</evidence>
<feature type="compositionally biased region" description="Polar residues" evidence="1">
    <location>
        <begin position="133"/>
        <end position="151"/>
    </location>
</feature>
<feature type="domain" description="Rad60/SUMO-like" evidence="2">
    <location>
        <begin position="415"/>
        <end position="487"/>
    </location>
</feature>
<protein>
    <recommendedName>
        <fullName evidence="2">Rad60/SUMO-like domain-containing protein</fullName>
    </recommendedName>
</protein>
<dbReference type="EMBL" id="JAHCVI010000003">
    <property type="protein sequence ID" value="KAG7288103.1"/>
    <property type="molecule type" value="Genomic_DNA"/>
</dbReference>
<evidence type="ECO:0000313" key="4">
    <source>
        <dbReference type="Proteomes" id="UP001197093"/>
    </source>
</evidence>
<feature type="compositionally biased region" description="Basic and acidic residues" evidence="1">
    <location>
        <begin position="41"/>
        <end position="70"/>
    </location>
</feature>
<sequence>MADEEVAAPPKRKLPFKRTVARQQPSNADTKKADDDDNDLDLFRHSKEVFPEILREAQEAEEEKERQEHERKRRKLSASLSDKPQDAQDRSATPDSSDDDLIMDVKGKGKEIVRPRRLTTPAKGAQANPPRTPGSTSSNTQTPVSRRSASKNPACPPALPVTIIDSDSDPDYIPPRRRQKSVTRTPPPRNRPSSSSPSRSSLPQSRLATPPSPLPAAADDDFSEWVLKARALQQQAQQTQNAVITILVTSPLTDATKTDPDTGLRPFLARRRLNQTVQLLLDAWVEHARKAGIAVPDDVASGLFLTWKGHKIYGHSTPASLGVQVDAQGRVKSGHGRGGADEPGYYRDGLHLEVWDEEAYAAHVQARGRKRAMDLDDDDDDDDDDGGCREGRVFAGAVPQEEQAGGAVAQKRKGIRIVLKAKEHEALKLTTREETDVGTLIEAFRTQRGIGPEWEVSIWFDGERLEEDSLVTDIDIDPDEANQLEVLVKKAAQ</sequence>
<name>A0AAD4EUZ2_9PEZI</name>
<feature type="region of interest" description="Disordered" evidence="1">
    <location>
        <begin position="1"/>
        <end position="218"/>
    </location>
</feature>
<dbReference type="InterPro" id="IPR029071">
    <property type="entry name" value="Ubiquitin-like_domsf"/>
</dbReference>
<feature type="compositionally biased region" description="Low complexity" evidence="1">
    <location>
        <begin position="191"/>
        <end position="209"/>
    </location>
</feature>